<protein>
    <submittedName>
        <fullName evidence="1">Uncharacterized protein</fullName>
    </submittedName>
</protein>
<dbReference type="Proteomes" id="UP000237655">
    <property type="component" value="Plasmid p1"/>
</dbReference>
<keyword evidence="1" id="KW-0614">Plasmid</keyword>
<name>A0A5C2H3B8_9RHOB</name>
<gene>
    <name evidence="1" type="ORF">C6Y53_19375</name>
</gene>
<dbReference type="RefSeq" id="WP_149615601.1">
    <property type="nucleotide sequence ID" value="NZ_CP043619.1"/>
</dbReference>
<reference evidence="1 2" key="1">
    <citation type="submission" date="2019-09" db="EMBL/GenBank/DDBJ databases">
        <title>Novel bacterium SH-1.</title>
        <authorList>
            <person name="Kim Y.-S."/>
            <person name="Kim K.-H."/>
        </authorList>
    </citation>
    <scope>NUCLEOTIDE SEQUENCE [LARGE SCALE GENOMIC DNA]</scope>
    <source>
        <strain evidence="1 2">SH-1</strain>
        <plasmid evidence="1 2">p1</plasmid>
    </source>
</reference>
<sequence length="350" mass="39185">MLYKSLISLYGSSLAGRSAPADDLVWHFAPSEDLRLFREYALDALQQAKVYLLDHTAAAYADTLHDAVAKQVSETDLPAMAILGELKLPADVVWVEFDDRELGAARFERGSSVTAHDDKPIGSGLRGYLIDDRDGDRLRVTMFSRPEGSKIMDPICALLVNRKADGRLDYENVNEDLSRSMVDFGVRIGDSREKIDALRTLHRIDTGYDLFIPYALFAMLVSPDLGGIIPTEATTFTAKDTKTARKFGKSWILGAQKSHLTIRIGPQAAAHMQERQARLEFERQFQDRRSGPVRHWVSEHERRYRSGKVVLVKGHHRGQSPAPNLPTRVMGPKPEAMIFELDAVDPCNPD</sequence>
<keyword evidence="2" id="KW-1185">Reference proteome</keyword>
<geneLocation type="plasmid" evidence="1 2">
    <name>p1</name>
</geneLocation>
<evidence type="ECO:0000313" key="2">
    <source>
        <dbReference type="Proteomes" id="UP000237655"/>
    </source>
</evidence>
<proteinExistence type="predicted"/>
<evidence type="ECO:0000313" key="1">
    <source>
        <dbReference type="EMBL" id="QEP30386.1"/>
    </source>
</evidence>
<accession>A0A5C2H3B8</accession>
<organism evidence="1 2">
    <name type="scientific">Pukyongiella litopenaei</name>
    <dbReference type="NCBI Taxonomy" id="2605946"/>
    <lineage>
        <taxon>Bacteria</taxon>
        <taxon>Pseudomonadati</taxon>
        <taxon>Pseudomonadota</taxon>
        <taxon>Alphaproteobacteria</taxon>
        <taxon>Rhodobacterales</taxon>
        <taxon>Paracoccaceae</taxon>
        <taxon>Pukyongiella</taxon>
    </lineage>
</organism>
<dbReference type="AlphaFoldDB" id="A0A5C2H3B8"/>
<dbReference type="EMBL" id="CP043619">
    <property type="protein sequence ID" value="QEP30386.1"/>
    <property type="molecule type" value="Genomic_DNA"/>
</dbReference>
<dbReference type="KEGG" id="thas:C6Y53_19375"/>